<accession>A0A0X8NWX5</accession>
<evidence type="ECO:0000313" key="16">
    <source>
        <dbReference type="Proteomes" id="UP000060602"/>
    </source>
</evidence>
<dbReference type="PANTHER" id="PTHR13285">
    <property type="entry name" value="ACYLTRANSFERASE"/>
    <property type="match status" value="1"/>
</dbReference>
<keyword evidence="6 13" id="KW-0808">Transferase</keyword>
<evidence type="ECO:0000256" key="11">
    <source>
        <dbReference type="ARBA" id="ARBA00023315"/>
    </source>
</evidence>
<protein>
    <recommendedName>
        <fullName evidence="4">Probable alginate O-acetylase AlgI</fullName>
    </recommendedName>
    <alternativeName>
        <fullName evidence="12">Alginate biosynthesis protein AlgI</fullName>
    </alternativeName>
</protein>
<dbReference type="PIRSF" id="PIRSF500217">
    <property type="entry name" value="AlgI"/>
    <property type="match status" value="1"/>
</dbReference>
<evidence type="ECO:0000256" key="14">
    <source>
        <dbReference type="SAM" id="Phobius"/>
    </source>
</evidence>
<evidence type="ECO:0000313" key="15">
    <source>
        <dbReference type="EMBL" id="AMG35789.1"/>
    </source>
</evidence>
<evidence type="ECO:0000256" key="4">
    <source>
        <dbReference type="ARBA" id="ARBA00016084"/>
    </source>
</evidence>
<dbReference type="GO" id="GO:0042121">
    <property type="term" value="P:alginic acid biosynthetic process"/>
    <property type="evidence" value="ECO:0007669"/>
    <property type="project" value="UniProtKB-KW"/>
</dbReference>
<sequence>MLFNTYEFLFTFLPVTCLVGWFLLARNATRLAVIWLFAASLVFYGSWSAEAIPLLLASALFNYGSGAVIERADRHRKALLALAVCCNLLLLGYFKYSNFLIENLAPLLGVATGARLNIELPPGISFFTFTQIAYLVDTYQRKTHERRPEAYGLFVTFFPHLIAGPILHHRAMMSQFTRLGRHSINAEVLAVALGFLLIGLFKKVVLADGIAPYVGPVFDAARDGKPLTAAAAWLGSLAYTFQLYFDFSGYSDMAIGLAYLFGVRFPLNFNSPYRALNIIEFWRRWHMTLSRFLRDYLYIPLGGNRKGPWRRSVNLMLTMLLGGLWHGAGWTFIIWGGLHGVYLLINHAWQRAGLRLPRFLAWPLTFLAVVCAWVFFRADNLHAASTLLQSMFSFRATQADIAQAVPGDVAIRLAILAAIAFLLPNTQQFFARFYTPVEAEGPPPATVARRWTWKPTAPYAIGIAALGVAALLLMGRVSEFIYYQF</sequence>
<evidence type="ECO:0000256" key="8">
    <source>
        <dbReference type="ARBA" id="ARBA00022841"/>
    </source>
</evidence>
<feature type="transmembrane region" description="Helical" evidence="14">
    <location>
        <begin position="315"/>
        <end position="339"/>
    </location>
</feature>
<evidence type="ECO:0000256" key="1">
    <source>
        <dbReference type="ARBA" id="ARBA00004651"/>
    </source>
</evidence>
<dbReference type="AlphaFoldDB" id="A0A0X8NWX5"/>
<dbReference type="EMBL" id="CP014060">
    <property type="protein sequence ID" value="AMG35789.1"/>
    <property type="molecule type" value="Genomic_DNA"/>
</dbReference>
<evidence type="ECO:0000256" key="3">
    <source>
        <dbReference type="ARBA" id="ARBA00010323"/>
    </source>
</evidence>
<evidence type="ECO:0000256" key="10">
    <source>
        <dbReference type="ARBA" id="ARBA00023136"/>
    </source>
</evidence>
<proteinExistence type="inferred from homology"/>
<feature type="transmembrane region" description="Helical" evidence="14">
    <location>
        <begin position="6"/>
        <end position="24"/>
    </location>
</feature>
<feature type="transmembrane region" description="Helical" evidence="14">
    <location>
        <begin position="150"/>
        <end position="167"/>
    </location>
</feature>
<feature type="transmembrane region" description="Helical" evidence="14">
    <location>
        <begin position="457"/>
        <end position="475"/>
    </location>
</feature>
<keyword evidence="11 13" id="KW-0012">Acyltransferase</keyword>
<comment type="pathway">
    <text evidence="2">Glycan biosynthesis; alginate biosynthesis.</text>
</comment>
<dbReference type="GO" id="GO:0005886">
    <property type="term" value="C:plasma membrane"/>
    <property type="evidence" value="ECO:0007669"/>
    <property type="project" value="UniProtKB-SubCell"/>
</dbReference>
<keyword evidence="10 13" id="KW-0472">Membrane</keyword>
<organism evidence="15 16">
    <name type="scientific">Alcaligenes xylosoxydans xylosoxydans</name>
    <name type="common">Achromobacter xylosoxidans</name>
    <dbReference type="NCBI Taxonomy" id="85698"/>
    <lineage>
        <taxon>Bacteria</taxon>
        <taxon>Pseudomonadati</taxon>
        <taxon>Pseudomonadota</taxon>
        <taxon>Betaproteobacteria</taxon>
        <taxon>Burkholderiales</taxon>
        <taxon>Alcaligenaceae</taxon>
        <taxon>Achromobacter</taxon>
    </lineage>
</organism>
<keyword evidence="8" id="KW-0016">Alginate biosynthesis</keyword>
<dbReference type="PIRSF" id="PIRSF016636">
    <property type="entry name" value="AlgI_DltB"/>
    <property type="match status" value="1"/>
</dbReference>
<dbReference type="PANTHER" id="PTHR13285:SF23">
    <property type="entry name" value="TEICHOIC ACID D-ALANYLTRANSFERASE"/>
    <property type="match status" value="1"/>
</dbReference>
<reference evidence="16" key="1">
    <citation type="submission" date="2015-12" db="EMBL/GenBank/DDBJ databases">
        <title>FDA dAtabase for Regulatory Grade micrObial Sequences (FDA-ARGOS): Supporting development and validation of Infectious Disease Dx tests.</title>
        <authorList>
            <person name="Case J."/>
            <person name="Tallon L."/>
            <person name="Sadzewicz L."/>
            <person name="Sengamalay N."/>
            <person name="Ott S."/>
            <person name="Godinez A."/>
            <person name="Nagaraj S."/>
            <person name="Nadendla S."/>
            <person name="Sichtig H."/>
        </authorList>
    </citation>
    <scope>NUCLEOTIDE SEQUENCE [LARGE SCALE GENOMIC DNA]</scope>
    <source>
        <strain evidence="16">FDAARGOS_147</strain>
    </source>
</reference>
<name>A0A0X8NWX5_ALCXX</name>
<dbReference type="GO" id="GO:0016746">
    <property type="term" value="F:acyltransferase activity"/>
    <property type="evidence" value="ECO:0007669"/>
    <property type="project" value="UniProtKB-KW"/>
</dbReference>
<evidence type="ECO:0000256" key="9">
    <source>
        <dbReference type="ARBA" id="ARBA00022989"/>
    </source>
</evidence>
<feature type="transmembrane region" description="Helical" evidence="14">
    <location>
        <begin position="31"/>
        <end position="47"/>
    </location>
</feature>
<evidence type="ECO:0000256" key="5">
    <source>
        <dbReference type="ARBA" id="ARBA00022475"/>
    </source>
</evidence>
<comment type="subcellular location">
    <subcellularLocation>
        <location evidence="1">Cell membrane</location>
        <topology evidence="1">Multi-pass membrane protein</topology>
    </subcellularLocation>
</comment>
<feature type="transmembrane region" description="Helical" evidence="14">
    <location>
        <begin position="399"/>
        <end position="423"/>
    </location>
</feature>
<dbReference type="InterPro" id="IPR028362">
    <property type="entry name" value="AlgI"/>
</dbReference>
<dbReference type="Proteomes" id="UP000060602">
    <property type="component" value="Chromosome"/>
</dbReference>
<evidence type="ECO:0000256" key="2">
    <source>
        <dbReference type="ARBA" id="ARBA00005182"/>
    </source>
</evidence>
<evidence type="ECO:0000256" key="13">
    <source>
        <dbReference type="PIRNR" id="PIRNR016636"/>
    </source>
</evidence>
<evidence type="ECO:0000256" key="6">
    <source>
        <dbReference type="ARBA" id="ARBA00022679"/>
    </source>
</evidence>
<evidence type="ECO:0000256" key="7">
    <source>
        <dbReference type="ARBA" id="ARBA00022692"/>
    </source>
</evidence>
<feature type="transmembrane region" description="Helical" evidence="14">
    <location>
        <begin position="359"/>
        <end position="378"/>
    </location>
</feature>
<dbReference type="Pfam" id="PF03062">
    <property type="entry name" value="MBOAT"/>
    <property type="match status" value="1"/>
</dbReference>
<feature type="transmembrane region" description="Helical" evidence="14">
    <location>
        <begin position="78"/>
        <end position="96"/>
    </location>
</feature>
<keyword evidence="7 14" id="KW-0812">Transmembrane</keyword>
<gene>
    <name evidence="15" type="ORF">AL504_06930</name>
</gene>
<dbReference type="InterPro" id="IPR024194">
    <property type="entry name" value="Ac/AlaTfrase_AlgI/DltB"/>
</dbReference>
<keyword evidence="5 13" id="KW-1003">Cell membrane</keyword>
<keyword evidence="9 14" id="KW-1133">Transmembrane helix</keyword>
<dbReference type="RefSeq" id="WP_061071590.1">
    <property type="nucleotide sequence ID" value="NZ_CP014060.2"/>
</dbReference>
<evidence type="ECO:0000256" key="12">
    <source>
        <dbReference type="ARBA" id="ARBA00031030"/>
    </source>
</evidence>
<comment type="similarity">
    <text evidence="3 13">Belongs to the membrane-bound acyltransferase family.</text>
</comment>
<feature type="transmembrane region" description="Helical" evidence="14">
    <location>
        <begin position="188"/>
        <end position="207"/>
    </location>
</feature>
<dbReference type="InterPro" id="IPR051085">
    <property type="entry name" value="MB_O-acyltransferase"/>
</dbReference>
<dbReference type="InterPro" id="IPR004299">
    <property type="entry name" value="MBOAT_fam"/>
</dbReference>